<accession>A0ABT0PME2</accession>
<evidence type="ECO:0000313" key="2">
    <source>
        <dbReference type="EMBL" id="MCL6272537.1"/>
    </source>
</evidence>
<reference evidence="2 3" key="1">
    <citation type="submission" date="2022-05" db="EMBL/GenBank/DDBJ databases">
        <authorList>
            <person name="Park J.-S."/>
        </authorList>
    </citation>
    <scope>NUCLEOTIDE SEQUENCE [LARGE SCALE GENOMIC DNA]</scope>
    <source>
        <strain evidence="2 3">2012CJ35-5</strain>
    </source>
</reference>
<organism evidence="2 3">
    <name type="scientific">Flagellimonas spongiicola</name>
    <dbReference type="NCBI Taxonomy" id="2942208"/>
    <lineage>
        <taxon>Bacteria</taxon>
        <taxon>Pseudomonadati</taxon>
        <taxon>Bacteroidota</taxon>
        <taxon>Flavobacteriia</taxon>
        <taxon>Flavobacteriales</taxon>
        <taxon>Flavobacteriaceae</taxon>
        <taxon>Flagellimonas</taxon>
    </lineage>
</organism>
<keyword evidence="3" id="KW-1185">Reference proteome</keyword>
<dbReference type="Pfam" id="PF04466">
    <property type="entry name" value="Terminase_3"/>
    <property type="match status" value="1"/>
</dbReference>
<dbReference type="InterPro" id="IPR027417">
    <property type="entry name" value="P-loop_NTPase"/>
</dbReference>
<protein>
    <submittedName>
        <fullName evidence="2">Phage terminase large subunit</fullName>
    </submittedName>
</protein>
<feature type="domain" description="Phage terminase large subunit N-terminal" evidence="1">
    <location>
        <begin position="22"/>
        <end position="213"/>
    </location>
</feature>
<sequence>MKLLPKQIEAVRYLKDSSTQELLYGGASGGGKSALGCLWILEACQRYPGSRWLMGRSKLKNLRETTLNTFFELGKILEVTEQYTYNSQKQIIQFQNGSQILLKDLFQYPSDPEFDSLGSLEITGAFIDECNQITYKAWQIVKSRIRYKLDEFDRIPKILGTCNPAKNWVYHQFYQRNRKGDLPNHRKFIQALPKDNPHLHSSYLESLLSLDNDSKERLYYGNWLYDDDPSALISKDAIDDYFNPVHLQREGTMHLTIDVARYGKDKTVFRVWHGWLCVKRYELPKSSATEVVDLARRVMREYSVSLSKTIADEDGVGGGVVDMLKCKGFVNNSKALKGQNYSNLKSQCSIEMAKKIQAREAGELSQSETVKDLVIAEMEQVKMKDMDRDGKLMIIPKETVKEKLGRSPDDWDSIMMRYYFELKKGDYFIVM</sequence>
<gene>
    <name evidence="2" type="ORF">M3P19_00870</name>
</gene>
<evidence type="ECO:0000313" key="3">
    <source>
        <dbReference type="Proteomes" id="UP001203607"/>
    </source>
</evidence>
<comment type="caution">
    <text evidence="2">The sequence shown here is derived from an EMBL/GenBank/DDBJ whole genome shotgun (WGS) entry which is preliminary data.</text>
</comment>
<evidence type="ECO:0000259" key="1">
    <source>
        <dbReference type="Pfam" id="PF04466"/>
    </source>
</evidence>
<name>A0ABT0PME2_9FLAO</name>
<dbReference type="Proteomes" id="UP001203607">
    <property type="component" value="Unassembled WGS sequence"/>
</dbReference>
<proteinExistence type="predicted"/>
<dbReference type="RefSeq" id="WP_249655724.1">
    <property type="nucleotide sequence ID" value="NZ_JAMFMA010000001.1"/>
</dbReference>
<dbReference type="EMBL" id="JAMFMA010000001">
    <property type="protein sequence ID" value="MCL6272537.1"/>
    <property type="molecule type" value="Genomic_DNA"/>
</dbReference>
<dbReference type="Gene3D" id="3.40.50.300">
    <property type="entry name" value="P-loop containing nucleotide triphosphate hydrolases"/>
    <property type="match status" value="1"/>
</dbReference>
<dbReference type="Gene3D" id="3.30.420.240">
    <property type="match status" value="1"/>
</dbReference>
<dbReference type="InterPro" id="IPR035412">
    <property type="entry name" value="Terminase_L_N"/>
</dbReference>